<sequence>MAEGMMTETSGREAVLLVSGDAVRARQLAIALGGIPLRVDAVDAALDHLRGHGAAAGECVVVIDVAGSAADVASGHDAVEALVRLDPVPAVLVLVPDGQEDAAPSFIAAGAQDALPACDAIALRRAVLAARRRQERENRLRAALADAGRAGGEDGSEAGGQAGGEARGDAGGLFDAAAAAVEAALDPMLALTAATLESPLLPSQQDRLAAIRAAASTLRATISALRSTKPETQGVETLTLGDLVAGARAVAVEGGAGQHFIADAGGLRSLLVLLTAETGAELSLSLQPTGEAAELILRRRGAPRLRPLALAVAGPQVRRLGGRLFADGASDAGADGAGAGGGAGEWLTARIPVQLPARSAAPPASLSVLLVEDNPIGRLVAAGFFKALGHAVTTAEDGAQGVAAATEGRFDLIVMDVQMPVMDGHEASRAIRALPGEAGRVPIVALTAGTDAEDDAQCRAAGMDDCLHKPLTMDRLCAVLERLFPGRAPQGG</sequence>
<feature type="domain" description="Response regulatory" evidence="4">
    <location>
        <begin position="367"/>
        <end position="484"/>
    </location>
</feature>
<dbReference type="InterPro" id="IPR011006">
    <property type="entry name" value="CheY-like_superfamily"/>
</dbReference>
<dbReference type="GO" id="GO:0000160">
    <property type="term" value="P:phosphorelay signal transduction system"/>
    <property type="evidence" value="ECO:0007669"/>
    <property type="project" value="InterPro"/>
</dbReference>
<evidence type="ECO:0000256" key="1">
    <source>
        <dbReference type="ARBA" id="ARBA00022553"/>
    </source>
</evidence>
<organism evidence="5 6">
    <name type="scientific">Azospirillum lipoferum (strain 4B)</name>
    <dbReference type="NCBI Taxonomy" id="862719"/>
    <lineage>
        <taxon>Bacteria</taxon>
        <taxon>Pseudomonadati</taxon>
        <taxon>Pseudomonadota</taxon>
        <taxon>Alphaproteobacteria</taxon>
        <taxon>Rhodospirillales</taxon>
        <taxon>Azospirillaceae</taxon>
        <taxon>Azospirillum</taxon>
    </lineage>
</organism>
<dbReference type="CDD" id="cd17546">
    <property type="entry name" value="REC_hyHK_CKI1_RcsC-like"/>
    <property type="match status" value="1"/>
</dbReference>
<dbReference type="PANTHER" id="PTHR45339:SF3">
    <property type="entry name" value="HISTIDINE KINASE"/>
    <property type="match status" value="1"/>
</dbReference>
<evidence type="ECO:0000313" key="5">
    <source>
        <dbReference type="EMBL" id="CBS86312.1"/>
    </source>
</evidence>
<dbReference type="InterPro" id="IPR001789">
    <property type="entry name" value="Sig_transdc_resp-reg_receiver"/>
</dbReference>
<dbReference type="HOGENOM" id="CLU_553949_0_0_5"/>
<keyword evidence="1 2" id="KW-0597">Phosphoprotein</keyword>
<accession>G7Z5U4</accession>
<reference evidence="6" key="1">
    <citation type="journal article" date="2011" name="PLoS Genet.">
        <title>Azospirillum genomes reveal transition of bacteria from aquatic to terrestrial environments.</title>
        <authorList>
            <person name="Wisniewski-Dye F."/>
            <person name="Borziak K."/>
            <person name="Khalsa-Moyers G."/>
            <person name="Alexandre G."/>
            <person name="Sukharnikov L.O."/>
            <person name="Wuichet K."/>
            <person name="Hurst G.B."/>
            <person name="McDonald W.H."/>
            <person name="Robertson J.S."/>
            <person name="Barbe V."/>
            <person name="Calteau A."/>
            <person name="Rouy Z."/>
            <person name="Mangenot S."/>
            <person name="Prigent-Combaret C."/>
            <person name="Normand P."/>
            <person name="Boyer M."/>
            <person name="Siguier P."/>
            <person name="Dessaux Y."/>
            <person name="Elmerich C."/>
            <person name="Condemine G."/>
            <person name="Krishnen G."/>
            <person name="Kennedy I."/>
            <person name="Paterson A.H."/>
            <person name="Gonzalez V."/>
            <person name="Mavingui P."/>
            <person name="Zhulin I.B."/>
        </authorList>
    </citation>
    <scope>NUCLEOTIDE SEQUENCE [LARGE SCALE GENOMIC DNA]</scope>
    <source>
        <strain evidence="6">4B</strain>
    </source>
</reference>
<dbReference type="Gene3D" id="3.40.50.2300">
    <property type="match status" value="1"/>
</dbReference>
<dbReference type="KEGG" id="ali:AZOLI_0977"/>
<dbReference type="SUPFAM" id="SSF52172">
    <property type="entry name" value="CheY-like"/>
    <property type="match status" value="2"/>
</dbReference>
<dbReference type="Pfam" id="PF00072">
    <property type="entry name" value="Response_reg"/>
    <property type="match status" value="1"/>
</dbReference>
<keyword evidence="6" id="KW-1185">Reference proteome</keyword>
<dbReference type="Proteomes" id="UP000005667">
    <property type="component" value="Chromosome"/>
</dbReference>
<protein>
    <submittedName>
        <fullName evidence="5">Two-component response regulator (CheY-like)</fullName>
    </submittedName>
</protein>
<feature type="region of interest" description="Disordered" evidence="3">
    <location>
        <begin position="145"/>
        <end position="166"/>
    </location>
</feature>
<dbReference type="AlphaFoldDB" id="G7Z5U4"/>
<evidence type="ECO:0000256" key="2">
    <source>
        <dbReference type="PROSITE-ProRule" id="PRU00169"/>
    </source>
</evidence>
<dbReference type="PANTHER" id="PTHR45339">
    <property type="entry name" value="HYBRID SIGNAL TRANSDUCTION HISTIDINE KINASE J"/>
    <property type="match status" value="1"/>
</dbReference>
<evidence type="ECO:0000256" key="3">
    <source>
        <dbReference type="SAM" id="MobiDB-lite"/>
    </source>
</evidence>
<dbReference type="EMBL" id="FQ311868">
    <property type="protein sequence ID" value="CBS86312.1"/>
    <property type="molecule type" value="Genomic_DNA"/>
</dbReference>
<name>G7Z5U4_AZOL4</name>
<gene>
    <name evidence="5" type="ordered locus">AZOLI_0977</name>
</gene>
<feature type="modified residue" description="4-aspartylphosphate" evidence="2">
    <location>
        <position position="416"/>
    </location>
</feature>
<feature type="compositionally biased region" description="Gly residues" evidence="3">
    <location>
        <begin position="157"/>
        <end position="166"/>
    </location>
</feature>
<dbReference type="OrthoDB" id="9801602at2"/>
<dbReference type="STRING" id="862719.AZOLI_0977"/>
<dbReference type="PROSITE" id="PS50110">
    <property type="entry name" value="RESPONSE_REGULATORY"/>
    <property type="match status" value="1"/>
</dbReference>
<dbReference type="SMART" id="SM00448">
    <property type="entry name" value="REC"/>
    <property type="match status" value="1"/>
</dbReference>
<proteinExistence type="predicted"/>
<evidence type="ECO:0000313" key="6">
    <source>
        <dbReference type="Proteomes" id="UP000005667"/>
    </source>
</evidence>
<evidence type="ECO:0000259" key="4">
    <source>
        <dbReference type="PROSITE" id="PS50110"/>
    </source>
</evidence>